<proteinExistence type="predicted"/>
<evidence type="ECO:0000313" key="3">
    <source>
        <dbReference type="Proteomes" id="UP001151760"/>
    </source>
</evidence>
<protein>
    <recommendedName>
        <fullName evidence="4">Protein TIC 214</fullName>
    </recommendedName>
</protein>
<evidence type="ECO:0000256" key="1">
    <source>
        <dbReference type="SAM" id="MobiDB-lite"/>
    </source>
</evidence>
<feature type="compositionally biased region" description="Basic and acidic residues" evidence="1">
    <location>
        <begin position="342"/>
        <end position="352"/>
    </location>
</feature>
<sequence>MIDIFTKGALWDYWKMGGDEIEVSDDESSDLEKYWSDKEEETAEIFKIETDVFDYETPLCLAFNEFNYLLKVDPDLLTNWREDGYCNGGNLPDAYHIGNSLHYQDLKNIQRTLRTASSGTIANVQCYNCSEKAHYARNLIMEYLVNISKRRAFWSLNEDILKITILTTNKPYPSRRYGVSVPALTKDHKGLKINTPYPEKTNTPYWKYGMNKIFWKISNVVPTPRNSNTPYLITWIRRRWKITTWEELVETFFYRFYPESYDGEDEMLDEGNNWGIDPLEFLSNVNTSFKNHKKIDGRTKKVLFHAWMNGNWNKRRMDNSILSSNNTTDSFFKPYLITRGKNDTEKEDEQSQTKHKYSNTSNHIDEQPNKRMYKAEKFKLLTTRLDPTKNILL</sequence>
<dbReference type="EMBL" id="BQNB010012468">
    <property type="protein sequence ID" value="GJT03929.1"/>
    <property type="molecule type" value="Genomic_DNA"/>
</dbReference>
<evidence type="ECO:0000313" key="2">
    <source>
        <dbReference type="EMBL" id="GJT03929.1"/>
    </source>
</evidence>
<feature type="region of interest" description="Disordered" evidence="1">
    <location>
        <begin position="342"/>
        <end position="369"/>
    </location>
</feature>
<comment type="caution">
    <text evidence="2">The sequence shown here is derived from an EMBL/GenBank/DDBJ whole genome shotgun (WGS) entry which is preliminary data.</text>
</comment>
<keyword evidence="3" id="KW-1185">Reference proteome</keyword>
<reference evidence="2" key="2">
    <citation type="submission" date="2022-01" db="EMBL/GenBank/DDBJ databases">
        <authorList>
            <person name="Yamashiro T."/>
            <person name="Shiraishi A."/>
            <person name="Satake H."/>
            <person name="Nakayama K."/>
        </authorList>
    </citation>
    <scope>NUCLEOTIDE SEQUENCE</scope>
</reference>
<reference evidence="2" key="1">
    <citation type="journal article" date="2022" name="Int. J. Mol. Sci.">
        <title>Draft Genome of Tanacetum Coccineum: Genomic Comparison of Closely Related Tanacetum-Family Plants.</title>
        <authorList>
            <person name="Yamashiro T."/>
            <person name="Shiraishi A."/>
            <person name="Nakayama K."/>
            <person name="Satake H."/>
        </authorList>
    </citation>
    <scope>NUCLEOTIDE SEQUENCE</scope>
</reference>
<evidence type="ECO:0008006" key="4">
    <source>
        <dbReference type="Google" id="ProtNLM"/>
    </source>
</evidence>
<name>A0ABQ5AS72_9ASTR</name>
<dbReference type="Proteomes" id="UP001151760">
    <property type="component" value="Unassembled WGS sequence"/>
</dbReference>
<gene>
    <name evidence="2" type="ORF">Tco_0838391</name>
</gene>
<accession>A0ABQ5AS72</accession>
<organism evidence="2 3">
    <name type="scientific">Tanacetum coccineum</name>
    <dbReference type="NCBI Taxonomy" id="301880"/>
    <lineage>
        <taxon>Eukaryota</taxon>
        <taxon>Viridiplantae</taxon>
        <taxon>Streptophyta</taxon>
        <taxon>Embryophyta</taxon>
        <taxon>Tracheophyta</taxon>
        <taxon>Spermatophyta</taxon>
        <taxon>Magnoliopsida</taxon>
        <taxon>eudicotyledons</taxon>
        <taxon>Gunneridae</taxon>
        <taxon>Pentapetalae</taxon>
        <taxon>asterids</taxon>
        <taxon>campanulids</taxon>
        <taxon>Asterales</taxon>
        <taxon>Asteraceae</taxon>
        <taxon>Asteroideae</taxon>
        <taxon>Anthemideae</taxon>
        <taxon>Anthemidinae</taxon>
        <taxon>Tanacetum</taxon>
    </lineage>
</organism>